<gene>
    <name evidence="8" type="ORF">DFR74_101568</name>
</gene>
<evidence type="ECO:0000313" key="8">
    <source>
        <dbReference type="EMBL" id="RBO96553.1"/>
    </source>
</evidence>
<dbReference type="PIRSF" id="PIRSF001467">
    <property type="entry name" value="Peptidylpro_ismrse"/>
    <property type="match status" value="1"/>
</dbReference>
<accession>A0A366E2J4</accession>
<dbReference type="PANTHER" id="PTHR11071">
    <property type="entry name" value="PEPTIDYL-PROLYL CIS-TRANS ISOMERASE"/>
    <property type="match status" value="1"/>
</dbReference>
<dbReference type="FunFam" id="2.40.100.10:FF:000013">
    <property type="entry name" value="Peptidyl-prolyl cis-trans isomerase"/>
    <property type="match status" value="1"/>
</dbReference>
<sequence length="195" mass="20344">MTKLTRAALVLGVALLALFASGPLTATPAKADALPRVFFDLTVDGAPAGRVVIELRSDVVPETAENFRALATGERGFGYKGSKFHRIIPGFMAQGGDFTNGDGTGGKSIYGDTFRDENFQLTHTGPGVLSMANRGPGTNGSQFFITTAATPWLDGKHVVFGTVVEGLDVVTAVEQAGSESGQPTREVVIAESGQL</sequence>
<keyword evidence="4 6" id="KW-0697">Rotamase</keyword>
<dbReference type="PRINTS" id="PR00153">
    <property type="entry name" value="CSAPPISMRASE"/>
</dbReference>
<keyword evidence="9" id="KW-1185">Reference proteome</keyword>
<keyword evidence="6" id="KW-0732">Signal</keyword>
<evidence type="ECO:0000256" key="3">
    <source>
        <dbReference type="ARBA" id="ARBA00007365"/>
    </source>
</evidence>
<comment type="caution">
    <text evidence="8">The sequence shown here is derived from an EMBL/GenBank/DDBJ whole genome shotgun (WGS) entry which is preliminary data.</text>
</comment>
<dbReference type="EMBL" id="QNRE01000001">
    <property type="protein sequence ID" value="RBO96553.1"/>
    <property type="molecule type" value="Genomic_DNA"/>
</dbReference>
<comment type="similarity">
    <text evidence="3 6">Belongs to the cyclophilin-type PPIase family.</text>
</comment>
<dbReference type="STRING" id="1210090.GCA_001613185_06818"/>
<protein>
    <recommendedName>
        <fullName evidence="6">Peptidyl-prolyl cis-trans isomerase</fullName>
        <shortName evidence="6">PPIase</shortName>
        <ecNumber evidence="6">5.2.1.8</ecNumber>
    </recommendedName>
</protein>
<dbReference type="EC" id="5.2.1.8" evidence="6"/>
<keyword evidence="5 6" id="KW-0413">Isomerase</keyword>
<dbReference type="InterPro" id="IPR024936">
    <property type="entry name" value="Cyclophilin-type_PPIase"/>
</dbReference>
<evidence type="ECO:0000256" key="5">
    <source>
        <dbReference type="ARBA" id="ARBA00023235"/>
    </source>
</evidence>
<dbReference type="RefSeq" id="WP_084538224.1">
    <property type="nucleotide sequence ID" value="NZ_CP107943.1"/>
</dbReference>
<dbReference type="Gene3D" id="2.40.100.10">
    <property type="entry name" value="Cyclophilin-like"/>
    <property type="match status" value="1"/>
</dbReference>
<dbReference type="InterPro" id="IPR029000">
    <property type="entry name" value="Cyclophilin-like_dom_sf"/>
</dbReference>
<evidence type="ECO:0000256" key="1">
    <source>
        <dbReference type="ARBA" id="ARBA00000971"/>
    </source>
</evidence>
<feature type="domain" description="PPIase cyclophilin-type" evidence="7">
    <location>
        <begin position="38"/>
        <end position="194"/>
    </location>
</feature>
<organism evidence="8 9">
    <name type="scientific">Nocardia puris</name>
    <dbReference type="NCBI Taxonomy" id="208602"/>
    <lineage>
        <taxon>Bacteria</taxon>
        <taxon>Bacillati</taxon>
        <taxon>Actinomycetota</taxon>
        <taxon>Actinomycetes</taxon>
        <taxon>Mycobacteriales</taxon>
        <taxon>Nocardiaceae</taxon>
        <taxon>Nocardia</taxon>
    </lineage>
</organism>
<dbReference type="OrthoDB" id="9807797at2"/>
<proteinExistence type="inferred from homology"/>
<dbReference type="GO" id="GO:0003755">
    <property type="term" value="F:peptidyl-prolyl cis-trans isomerase activity"/>
    <property type="evidence" value="ECO:0007669"/>
    <property type="project" value="UniProtKB-UniRule"/>
</dbReference>
<dbReference type="InterPro" id="IPR002130">
    <property type="entry name" value="Cyclophilin-type_PPIase_dom"/>
</dbReference>
<evidence type="ECO:0000256" key="6">
    <source>
        <dbReference type="RuleBase" id="RU363019"/>
    </source>
</evidence>
<evidence type="ECO:0000259" key="7">
    <source>
        <dbReference type="PROSITE" id="PS50072"/>
    </source>
</evidence>
<dbReference type="PANTHER" id="PTHR11071:SF561">
    <property type="entry name" value="PEPTIDYL-PROLYL CIS-TRANS ISOMERASE D-RELATED"/>
    <property type="match status" value="1"/>
</dbReference>
<dbReference type="GO" id="GO:0016018">
    <property type="term" value="F:cyclosporin A binding"/>
    <property type="evidence" value="ECO:0007669"/>
    <property type="project" value="TreeGrafter"/>
</dbReference>
<evidence type="ECO:0000256" key="2">
    <source>
        <dbReference type="ARBA" id="ARBA00002388"/>
    </source>
</evidence>
<dbReference type="Proteomes" id="UP000252586">
    <property type="component" value="Unassembled WGS sequence"/>
</dbReference>
<dbReference type="PROSITE" id="PS50072">
    <property type="entry name" value="CSA_PPIASE_2"/>
    <property type="match status" value="1"/>
</dbReference>
<dbReference type="GO" id="GO:0006457">
    <property type="term" value="P:protein folding"/>
    <property type="evidence" value="ECO:0007669"/>
    <property type="project" value="InterPro"/>
</dbReference>
<comment type="function">
    <text evidence="2 6">PPIases accelerate the folding of proteins. It catalyzes the cis-trans isomerization of proline imidic peptide bonds in oligopeptides.</text>
</comment>
<feature type="chain" id="PRO_5039741702" description="Peptidyl-prolyl cis-trans isomerase" evidence="6">
    <location>
        <begin position="27"/>
        <end position="195"/>
    </location>
</feature>
<name>A0A366E2J4_9NOCA</name>
<dbReference type="SUPFAM" id="SSF50891">
    <property type="entry name" value="Cyclophilin-like"/>
    <property type="match status" value="1"/>
</dbReference>
<dbReference type="CDD" id="cd01926">
    <property type="entry name" value="cyclophilin_ABH_like"/>
    <property type="match status" value="1"/>
</dbReference>
<evidence type="ECO:0000313" key="9">
    <source>
        <dbReference type="Proteomes" id="UP000252586"/>
    </source>
</evidence>
<dbReference type="GO" id="GO:0005737">
    <property type="term" value="C:cytoplasm"/>
    <property type="evidence" value="ECO:0007669"/>
    <property type="project" value="TreeGrafter"/>
</dbReference>
<dbReference type="PROSITE" id="PS00170">
    <property type="entry name" value="CSA_PPIASE_1"/>
    <property type="match status" value="1"/>
</dbReference>
<feature type="signal peptide" evidence="6">
    <location>
        <begin position="1"/>
        <end position="26"/>
    </location>
</feature>
<comment type="catalytic activity">
    <reaction evidence="1 6">
        <text>[protein]-peptidylproline (omega=180) = [protein]-peptidylproline (omega=0)</text>
        <dbReference type="Rhea" id="RHEA:16237"/>
        <dbReference type="Rhea" id="RHEA-COMP:10747"/>
        <dbReference type="Rhea" id="RHEA-COMP:10748"/>
        <dbReference type="ChEBI" id="CHEBI:83833"/>
        <dbReference type="ChEBI" id="CHEBI:83834"/>
        <dbReference type="EC" id="5.2.1.8"/>
    </reaction>
</comment>
<dbReference type="InterPro" id="IPR020892">
    <property type="entry name" value="Cyclophilin-type_PPIase_CS"/>
</dbReference>
<dbReference type="AlphaFoldDB" id="A0A366E2J4"/>
<evidence type="ECO:0000256" key="4">
    <source>
        <dbReference type="ARBA" id="ARBA00023110"/>
    </source>
</evidence>
<reference evidence="8 9" key="1">
    <citation type="submission" date="2018-06" db="EMBL/GenBank/DDBJ databases">
        <title>Genomic Encyclopedia of Type Strains, Phase IV (KMG-IV): sequencing the most valuable type-strain genomes for metagenomic binning, comparative biology and taxonomic classification.</title>
        <authorList>
            <person name="Goeker M."/>
        </authorList>
    </citation>
    <scope>NUCLEOTIDE SEQUENCE [LARGE SCALE GENOMIC DNA]</scope>
    <source>
        <strain evidence="8 9">DSM 44599</strain>
    </source>
</reference>
<dbReference type="Pfam" id="PF00160">
    <property type="entry name" value="Pro_isomerase"/>
    <property type="match status" value="1"/>
</dbReference>